<dbReference type="NCBIfam" id="TIGR02778">
    <property type="entry name" value="ligD_pol"/>
    <property type="match status" value="1"/>
</dbReference>
<protein>
    <submittedName>
        <fullName evidence="2">Bifunctional non-homologous end joining protein LigD</fullName>
    </submittedName>
</protein>
<gene>
    <name evidence="2" type="ORF">SAMN03080614_10367</name>
</gene>
<dbReference type="AlphaFoldDB" id="A0A1I0BB86"/>
<organism evidence="2 3">
    <name type="scientific">Anaerobranca gottschalkii DSM 13577</name>
    <dbReference type="NCBI Taxonomy" id="1120990"/>
    <lineage>
        <taxon>Bacteria</taxon>
        <taxon>Bacillati</taxon>
        <taxon>Bacillota</taxon>
        <taxon>Clostridia</taxon>
        <taxon>Eubacteriales</taxon>
        <taxon>Proteinivoracaceae</taxon>
        <taxon>Anaerobranca</taxon>
    </lineage>
</organism>
<dbReference type="Proteomes" id="UP000243819">
    <property type="component" value="Unassembled WGS sequence"/>
</dbReference>
<name>A0A1I0BB86_9FIRM</name>
<dbReference type="STRING" id="1120990.SAMN03080614_10367"/>
<keyword evidence="3" id="KW-1185">Reference proteome</keyword>
<dbReference type="PANTHER" id="PTHR42705">
    <property type="entry name" value="BIFUNCTIONAL NON-HOMOLOGOUS END JOINING PROTEIN LIGD"/>
    <property type="match status" value="1"/>
</dbReference>
<feature type="domain" description="DNA ligase D polymerase" evidence="1">
    <location>
        <begin position="28"/>
        <end position="270"/>
    </location>
</feature>
<dbReference type="InterPro" id="IPR014145">
    <property type="entry name" value="LigD_pol_dom"/>
</dbReference>
<dbReference type="RefSeq" id="WP_177159753.1">
    <property type="nucleotide sequence ID" value="NZ_FOIF01000036.1"/>
</dbReference>
<proteinExistence type="predicted"/>
<dbReference type="PANTHER" id="PTHR42705:SF2">
    <property type="entry name" value="BIFUNCTIONAL NON-HOMOLOGOUS END JOINING PROTEIN LIGD"/>
    <property type="match status" value="1"/>
</dbReference>
<accession>A0A1I0BB86</accession>
<evidence type="ECO:0000313" key="3">
    <source>
        <dbReference type="Proteomes" id="UP000243819"/>
    </source>
</evidence>
<dbReference type="Pfam" id="PF21686">
    <property type="entry name" value="LigD_Prim-Pol"/>
    <property type="match status" value="1"/>
</dbReference>
<evidence type="ECO:0000259" key="1">
    <source>
        <dbReference type="Pfam" id="PF21686"/>
    </source>
</evidence>
<reference evidence="3" key="1">
    <citation type="submission" date="2016-10" db="EMBL/GenBank/DDBJ databases">
        <authorList>
            <person name="Varghese N."/>
            <person name="Submissions S."/>
        </authorList>
    </citation>
    <scope>NUCLEOTIDE SEQUENCE [LARGE SCALE GENOMIC DNA]</scope>
    <source>
        <strain evidence="3">DSM 13577</strain>
    </source>
</reference>
<dbReference type="Gene3D" id="3.90.920.10">
    <property type="entry name" value="DNA primase, PRIM domain"/>
    <property type="match status" value="1"/>
</dbReference>
<sequence>MSHKIIINGKQLNLTNLDKVYCQKNNITKKDCLNYYIKIYPYISEYLKNRPVALTRYPNGFQQKGFYQKNVPEGKPSWVETINIPGIKNYPLINNIETFLWLCNLGTIEFHPWLSNKDNLDFPDYGVLDIDPMEKFSFKEVLIVARKVYEILELLKIKSYPKLTGSTGIQIYIPLVNRYTYEEVREFIRLIYVIVNNQLPEISTLERKVEQRKGKIYLDYLQNVKGQTLVAPYSIRPKVGAPISMPVRWEDIYKDNLSPQEYNIFNSIQDIETIYPYFLEVLEKKQKIEKAYNLLQKLF</sequence>
<evidence type="ECO:0000313" key="2">
    <source>
        <dbReference type="EMBL" id="SET04079.1"/>
    </source>
</evidence>
<dbReference type="EMBL" id="FOIF01000036">
    <property type="protein sequence ID" value="SET04079.1"/>
    <property type="molecule type" value="Genomic_DNA"/>
</dbReference>
<dbReference type="InterPro" id="IPR052171">
    <property type="entry name" value="NHEJ_LigD"/>
</dbReference>